<dbReference type="Pfam" id="PF02614">
    <property type="entry name" value="UxaC"/>
    <property type="match status" value="1"/>
</dbReference>
<evidence type="ECO:0000256" key="7">
    <source>
        <dbReference type="HAMAP-Rule" id="MF_00675"/>
    </source>
</evidence>
<evidence type="ECO:0000256" key="2">
    <source>
        <dbReference type="ARBA" id="ARBA00004892"/>
    </source>
</evidence>
<evidence type="ECO:0000256" key="5">
    <source>
        <dbReference type="ARBA" id="ARBA00020555"/>
    </source>
</evidence>
<keyword evidence="6 7" id="KW-0413">Isomerase</keyword>
<evidence type="ECO:0000256" key="1">
    <source>
        <dbReference type="ARBA" id="ARBA00001165"/>
    </source>
</evidence>
<evidence type="ECO:0000256" key="3">
    <source>
        <dbReference type="ARBA" id="ARBA00008397"/>
    </source>
</evidence>
<dbReference type="NCBIfam" id="NF002794">
    <property type="entry name" value="PRK02925.1"/>
    <property type="match status" value="1"/>
</dbReference>
<organism evidence="8 9">
    <name type="scientific">Sungkyunkwania multivorans</name>
    <dbReference type="NCBI Taxonomy" id="1173618"/>
    <lineage>
        <taxon>Bacteria</taxon>
        <taxon>Pseudomonadati</taxon>
        <taxon>Bacteroidota</taxon>
        <taxon>Flavobacteriia</taxon>
        <taxon>Flavobacteriales</taxon>
        <taxon>Flavobacteriaceae</taxon>
        <taxon>Sungkyunkwania</taxon>
    </lineage>
</organism>
<dbReference type="EMBL" id="JBHTJH010000004">
    <property type="protein sequence ID" value="MFD0861590.1"/>
    <property type="molecule type" value="Genomic_DNA"/>
</dbReference>
<accession>A0ABW3CV00</accession>
<comment type="caution">
    <text evidence="8">The sequence shown here is derived from an EMBL/GenBank/DDBJ whole genome shotgun (WGS) entry which is preliminary data.</text>
</comment>
<comment type="pathway">
    <text evidence="2 7">Carbohydrate metabolism; pentose and glucuronate interconversion.</text>
</comment>
<proteinExistence type="inferred from homology"/>
<dbReference type="PANTHER" id="PTHR30068">
    <property type="entry name" value="URONATE ISOMERASE"/>
    <property type="match status" value="1"/>
</dbReference>
<reference evidence="9" key="1">
    <citation type="journal article" date="2019" name="Int. J. Syst. Evol. Microbiol.">
        <title>The Global Catalogue of Microorganisms (GCM) 10K type strain sequencing project: providing services to taxonomists for standard genome sequencing and annotation.</title>
        <authorList>
            <consortium name="The Broad Institute Genomics Platform"/>
            <consortium name="The Broad Institute Genome Sequencing Center for Infectious Disease"/>
            <person name="Wu L."/>
            <person name="Ma J."/>
        </authorList>
    </citation>
    <scope>NUCLEOTIDE SEQUENCE [LARGE SCALE GENOMIC DNA]</scope>
    <source>
        <strain evidence="9">CCUG 62952</strain>
    </source>
</reference>
<dbReference type="Gene3D" id="1.10.2020.10">
    <property type="entry name" value="uronate isomerase, domain 2, chain A"/>
    <property type="match status" value="1"/>
</dbReference>
<dbReference type="RefSeq" id="WP_386404890.1">
    <property type="nucleotide sequence ID" value="NZ_JBHTJH010000004.1"/>
</dbReference>
<dbReference type="HAMAP" id="MF_00675">
    <property type="entry name" value="UxaC"/>
    <property type="match status" value="1"/>
</dbReference>
<name>A0ABW3CV00_9FLAO</name>
<dbReference type="InterPro" id="IPR032466">
    <property type="entry name" value="Metal_Hydrolase"/>
</dbReference>
<dbReference type="EC" id="5.3.1.12" evidence="4 7"/>
<dbReference type="PANTHER" id="PTHR30068:SF4">
    <property type="entry name" value="URONATE ISOMERASE"/>
    <property type="match status" value="1"/>
</dbReference>
<dbReference type="SUPFAM" id="SSF51556">
    <property type="entry name" value="Metallo-dependent hydrolases"/>
    <property type="match status" value="1"/>
</dbReference>
<dbReference type="Gene3D" id="3.20.20.140">
    <property type="entry name" value="Metal-dependent hydrolases"/>
    <property type="match status" value="1"/>
</dbReference>
<evidence type="ECO:0000313" key="9">
    <source>
        <dbReference type="Proteomes" id="UP001596978"/>
    </source>
</evidence>
<evidence type="ECO:0000313" key="8">
    <source>
        <dbReference type="EMBL" id="MFD0861590.1"/>
    </source>
</evidence>
<protein>
    <recommendedName>
        <fullName evidence="5 7">Uronate isomerase</fullName>
        <ecNumber evidence="4 7">5.3.1.12</ecNumber>
    </recommendedName>
    <alternativeName>
        <fullName evidence="7">Glucuronate isomerase</fullName>
    </alternativeName>
    <alternativeName>
        <fullName evidence="7">Uronic isomerase</fullName>
    </alternativeName>
</protein>
<comment type="similarity">
    <text evidence="3 7">Belongs to the metallo-dependent hydrolases superfamily. Uronate isomerase family.</text>
</comment>
<comment type="catalytic activity">
    <reaction evidence="1 7">
        <text>D-glucuronate = D-fructuronate</text>
        <dbReference type="Rhea" id="RHEA:13049"/>
        <dbReference type="ChEBI" id="CHEBI:58720"/>
        <dbReference type="ChEBI" id="CHEBI:59863"/>
        <dbReference type="EC" id="5.3.1.12"/>
    </reaction>
</comment>
<dbReference type="Proteomes" id="UP001596978">
    <property type="component" value="Unassembled WGS sequence"/>
</dbReference>
<dbReference type="InterPro" id="IPR003766">
    <property type="entry name" value="Uronate_isomerase"/>
</dbReference>
<keyword evidence="9" id="KW-1185">Reference proteome</keyword>
<evidence type="ECO:0000256" key="4">
    <source>
        <dbReference type="ARBA" id="ARBA00012546"/>
    </source>
</evidence>
<gene>
    <name evidence="7 8" type="primary">uxaC</name>
    <name evidence="8" type="ORF">ACFQ1M_05190</name>
</gene>
<dbReference type="GO" id="GO:0008880">
    <property type="term" value="F:glucuronate isomerase activity"/>
    <property type="evidence" value="ECO:0007669"/>
    <property type="project" value="UniProtKB-EC"/>
</dbReference>
<comment type="catalytic activity">
    <reaction evidence="7">
        <text>aldehydo-D-galacturonate = keto-D-tagaturonate</text>
        <dbReference type="Rhea" id="RHEA:27702"/>
        <dbReference type="ChEBI" id="CHEBI:12952"/>
        <dbReference type="ChEBI" id="CHEBI:17886"/>
    </reaction>
</comment>
<evidence type="ECO:0000256" key="6">
    <source>
        <dbReference type="ARBA" id="ARBA00023235"/>
    </source>
</evidence>
<sequence length="466" mass="53707">MGSFITEDFLLQTAVARKLFHDYAKSLPIIDYHNHLPPQQIAENLQFDNITQVWLAGDHYKWRAMRAYGIDEVYVTGKASDKEKFLKWAEVVPYTLRNPLYHWTHLELKRYFGIDELLSPDNAESIYKETAKQLQQRSHTTNGLLKMQDVESLCTTDDPTDDLRYHDLINTDEDKVKTLPTFRPDKAFAVEDPKTYNNYLDKLGEVTNSTINSYDNLLEALSARVAYFHEKGGRLSDHGLEQLYHFETNEYEIAHVFKKVRTGKILERREVQFFKTKTMIALGRMYHEKGWTQQLHLGAIRNNNKRLLQALGPDTGFDSIGDFSQARGLSGFLNALDSTDQLAKTVVYNLNPSDNEVFATMAGNFNDGSIKGKVQYGSAWWFLDQKDGMEKQLNTLSNQGLLSCFVGMLTDSRSFLSFPRHEYFRRILCNLIGNDVANGELPNDEKWLGKIVSDICYHNAKHYFNF</sequence>